<comment type="similarity">
    <text evidence="1">Belongs to the type-I restriction system S methylase family.</text>
</comment>
<reference evidence="5 6" key="1">
    <citation type="submission" date="2016-08" db="EMBL/GenBank/DDBJ databases">
        <title>Genome sequencing of Vibrio scophthalmi strain FP3289, an isolated from Paralichthys olivaceus.</title>
        <authorList>
            <person name="Han H.-J."/>
        </authorList>
    </citation>
    <scope>NUCLEOTIDE SEQUENCE [LARGE SCALE GENOMIC DNA]</scope>
    <source>
        <strain evidence="5 6">FP3289</strain>
    </source>
</reference>
<dbReference type="InterPro" id="IPR000055">
    <property type="entry name" value="Restrct_endonuc_typeI_TRD"/>
</dbReference>
<dbReference type="EMBL" id="MDCJ01000002">
    <property type="protein sequence ID" value="ODS10562.1"/>
    <property type="molecule type" value="Genomic_DNA"/>
</dbReference>
<dbReference type="SUPFAM" id="SSF116734">
    <property type="entry name" value="DNA methylase specificity domain"/>
    <property type="match status" value="2"/>
</dbReference>
<dbReference type="InterPro" id="IPR052021">
    <property type="entry name" value="Type-I_RS_S_subunit"/>
</dbReference>
<accession>A0A1E3WNK8</accession>
<dbReference type="Gene3D" id="3.90.220.20">
    <property type="entry name" value="DNA methylase specificity domains"/>
    <property type="match status" value="2"/>
</dbReference>
<proteinExistence type="inferred from homology"/>
<protein>
    <submittedName>
        <fullName evidence="5">Type I site-specific deoxyribonuclease</fullName>
        <ecNumber evidence="5">3.1.21.3</ecNumber>
    </submittedName>
</protein>
<dbReference type="PANTHER" id="PTHR30408:SF12">
    <property type="entry name" value="TYPE I RESTRICTION ENZYME MJAVIII SPECIFICITY SUBUNIT"/>
    <property type="match status" value="1"/>
</dbReference>
<evidence type="ECO:0000256" key="2">
    <source>
        <dbReference type="ARBA" id="ARBA00022747"/>
    </source>
</evidence>
<organism evidence="5 6">
    <name type="scientific">Vibrio scophthalmi</name>
    <dbReference type="NCBI Taxonomy" id="45658"/>
    <lineage>
        <taxon>Bacteria</taxon>
        <taxon>Pseudomonadati</taxon>
        <taxon>Pseudomonadota</taxon>
        <taxon>Gammaproteobacteria</taxon>
        <taxon>Vibrionales</taxon>
        <taxon>Vibrionaceae</taxon>
        <taxon>Vibrio</taxon>
    </lineage>
</organism>
<sequence length="443" mass="50623">MSKLEFKELVPELRFSQTEWKKKPFNKLYTLKVTNSLSRDKLNYDDGLVKNIHYGDIHTKFSTLFDITKEYVPFINTEISLDKVKEESYCQEGDMVFADASEDIDDVGKSIELINLNGERLLSGLHTILARPKKSDLVKGFSGYLFKSKVMRKQIQKESQGAKVLGISASRISNIEVIYPIDHVEQQKIADCLSSMDDLIATNTKKLELLELHKKGLMQQLFPEEGKSVPELRFDGFDDDWTVRSLDTDIDVIDGDRGVNYPKQQDFSKSGYCLFLNAKNVTKTGFKFDEVQFVSKEKDEKLNKGKLTREDVVLTTRGSVGQFAYYSEEVLFEHLRINSGMVILSSKNFEIISPNYLYIFSGSVFCSKQISNMAFGNAQQQLTVSGIKKMLLSFPKKEEQEKIVDCISSINILIDRQNEKIETLKSYKNGLIQQLFPEIKDSI</sequence>
<dbReference type="RefSeq" id="WP_069446165.1">
    <property type="nucleotide sequence ID" value="NZ_MDCJ01000002.1"/>
</dbReference>
<dbReference type="OrthoDB" id="398435at2"/>
<dbReference type="Proteomes" id="UP000095131">
    <property type="component" value="Unassembled WGS sequence"/>
</dbReference>
<dbReference type="Gene3D" id="1.10.287.1120">
    <property type="entry name" value="Bipartite methylase S protein"/>
    <property type="match status" value="1"/>
</dbReference>
<evidence type="ECO:0000256" key="1">
    <source>
        <dbReference type="ARBA" id="ARBA00010923"/>
    </source>
</evidence>
<gene>
    <name evidence="5" type="primary">hsdS</name>
    <name evidence="5" type="ORF">VSF3289_00821</name>
</gene>
<keyword evidence="2" id="KW-0680">Restriction system</keyword>
<dbReference type="PATRIC" id="fig|45658.8.peg.811"/>
<dbReference type="PANTHER" id="PTHR30408">
    <property type="entry name" value="TYPE-1 RESTRICTION ENZYME ECOKI SPECIFICITY PROTEIN"/>
    <property type="match status" value="1"/>
</dbReference>
<dbReference type="GO" id="GO:0009307">
    <property type="term" value="P:DNA restriction-modification system"/>
    <property type="evidence" value="ECO:0007669"/>
    <property type="project" value="UniProtKB-KW"/>
</dbReference>
<feature type="domain" description="Type I restriction modification DNA specificity" evidence="4">
    <location>
        <begin position="240"/>
        <end position="424"/>
    </location>
</feature>
<dbReference type="GO" id="GO:0009035">
    <property type="term" value="F:type I site-specific deoxyribonuclease activity"/>
    <property type="evidence" value="ECO:0007669"/>
    <property type="project" value="UniProtKB-EC"/>
</dbReference>
<dbReference type="EC" id="3.1.21.3" evidence="5"/>
<keyword evidence="5" id="KW-0378">Hydrolase</keyword>
<evidence type="ECO:0000259" key="4">
    <source>
        <dbReference type="Pfam" id="PF01420"/>
    </source>
</evidence>
<evidence type="ECO:0000313" key="5">
    <source>
        <dbReference type="EMBL" id="ODS10562.1"/>
    </source>
</evidence>
<dbReference type="InterPro" id="IPR044946">
    <property type="entry name" value="Restrct_endonuc_typeI_TRD_sf"/>
</dbReference>
<evidence type="ECO:0000313" key="6">
    <source>
        <dbReference type="Proteomes" id="UP000095131"/>
    </source>
</evidence>
<evidence type="ECO:0000256" key="3">
    <source>
        <dbReference type="ARBA" id="ARBA00023125"/>
    </source>
</evidence>
<name>A0A1E3WNK8_9VIBR</name>
<dbReference type="AlphaFoldDB" id="A0A1E3WNK8"/>
<comment type="caution">
    <text evidence="5">The sequence shown here is derived from an EMBL/GenBank/DDBJ whole genome shotgun (WGS) entry which is preliminary data.</text>
</comment>
<dbReference type="GO" id="GO:0003677">
    <property type="term" value="F:DNA binding"/>
    <property type="evidence" value="ECO:0007669"/>
    <property type="project" value="UniProtKB-KW"/>
</dbReference>
<keyword evidence="3" id="KW-0238">DNA-binding</keyword>
<dbReference type="Pfam" id="PF01420">
    <property type="entry name" value="Methylase_S"/>
    <property type="match status" value="2"/>
</dbReference>
<feature type="domain" description="Type I restriction modification DNA specificity" evidence="4">
    <location>
        <begin position="100"/>
        <end position="211"/>
    </location>
</feature>